<comment type="caution">
    <text evidence="1">The sequence shown here is derived from an EMBL/GenBank/DDBJ whole genome shotgun (WGS) entry which is preliminary data.</text>
</comment>
<name>A0ABV5AP75_9BACL</name>
<evidence type="ECO:0000313" key="1">
    <source>
        <dbReference type="EMBL" id="MFB5265993.1"/>
    </source>
</evidence>
<dbReference type="Proteomes" id="UP001580346">
    <property type="component" value="Unassembled WGS sequence"/>
</dbReference>
<proteinExistence type="predicted"/>
<evidence type="ECO:0000313" key="2">
    <source>
        <dbReference type="Proteomes" id="UP001580346"/>
    </source>
</evidence>
<sequence length="49" mass="5899">MRVKVRIYCKQCGEKFVLRGRREMDRIETGFKRCLCDNADEFIIEEEAL</sequence>
<accession>A0ABV5AP75</accession>
<dbReference type="EMBL" id="JBHHMI010000002">
    <property type="protein sequence ID" value="MFB5265993.1"/>
    <property type="molecule type" value="Genomic_DNA"/>
</dbReference>
<reference evidence="1 2" key="1">
    <citation type="submission" date="2024-09" db="EMBL/GenBank/DDBJ databases">
        <title>Paenibacillus zeirhizospherea sp. nov., isolated from surface of the maize (Zea mays) roots in a horticulture field, Hungary.</title>
        <authorList>
            <person name="Marton D."/>
            <person name="Farkas M."/>
            <person name="Bedics A."/>
            <person name="Toth E."/>
            <person name="Tancsics A."/>
            <person name="Boka K."/>
            <person name="Maroti G."/>
            <person name="Kriszt B."/>
            <person name="Cserhati M."/>
        </authorList>
    </citation>
    <scope>NUCLEOTIDE SEQUENCE [LARGE SCALE GENOMIC DNA]</scope>
    <source>
        <strain evidence="1 2">KCTC 33519</strain>
    </source>
</reference>
<gene>
    <name evidence="1" type="ORF">ACE41H_04215</name>
</gene>
<protein>
    <recommendedName>
        <fullName evidence="3">DUF2197 domain-containing protein</fullName>
    </recommendedName>
</protein>
<evidence type="ECO:0008006" key="3">
    <source>
        <dbReference type="Google" id="ProtNLM"/>
    </source>
</evidence>
<keyword evidence="2" id="KW-1185">Reference proteome</keyword>
<organism evidence="1 2">
    <name type="scientific">Paenibacillus enshidis</name>
    <dbReference type="NCBI Taxonomy" id="1458439"/>
    <lineage>
        <taxon>Bacteria</taxon>
        <taxon>Bacillati</taxon>
        <taxon>Bacillota</taxon>
        <taxon>Bacilli</taxon>
        <taxon>Bacillales</taxon>
        <taxon>Paenibacillaceae</taxon>
        <taxon>Paenibacillus</taxon>
    </lineage>
</organism>
<dbReference type="RefSeq" id="WP_375353544.1">
    <property type="nucleotide sequence ID" value="NZ_JBHHMI010000002.1"/>
</dbReference>